<name>A0ABW9UUZ2_9SPHN</name>
<dbReference type="SUPFAM" id="SSF53756">
    <property type="entry name" value="UDP-Glycosyltransferase/glycogen phosphorylase"/>
    <property type="match status" value="1"/>
</dbReference>
<dbReference type="NCBIfam" id="TIGR03087">
    <property type="entry name" value="stp1"/>
    <property type="match status" value="1"/>
</dbReference>
<dbReference type="PANTHER" id="PTHR12526:SF600">
    <property type="entry name" value="GLYCOSYL TRANSFERASE GROUP 1"/>
    <property type="match status" value="1"/>
</dbReference>
<dbReference type="Gene3D" id="3.40.50.2000">
    <property type="entry name" value="Glycogen Phosphorylase B"/>
    <property type="match status" value="2"/>
</dbReference>
<sequence length="412" mass="43805">MQGEILFLAHRVPFPPDRGDKIRSHHLLAALARIAPVHVGCLGETEQDMAQGGALAALAASHCLVRRRRSLALAGAEALVRGIPVSLAAFDDRRLRRWVARTIAERPVSTIFVFSGQMGQYVPDDFRGRVVTDLCDVDSAKFEAYGRQGRGPRAWIDRREARLLSREEARLARRSATTLLVSEAEAALFRSRLGDRAAADVRALRNGIDTAAFDPAGTGPHPALANAAGPHVVFTGQMDYAPNVAAVERAAQHILPAIRRHHPGATFHVVGRAPTAEVRALDRNAGVRVWGEVPDVRPFLAAADLVLVPLAIARGIQNKVLEAMAMARPVVLTPEAATGIEAEDGAHFAVAGDDAALAHRALALLGDACAARAMGEAARAFVQAEQGWAAMLSPLPAILGAGEPAGRQRDAA</sequence>
<comment type="caution">
    <text evidence="1">The sequence shown here is derived from an EMBL/GenBank/DDBJ whole genome shotgun (WGS) entry which is preliminary data.</text>
</comment>
<evidence type="ECO:0000313" key="1">
    <source>
        <dbReference type="EMBL" id="MXO67650.1"/>
    </source>
</evidence>
<keyword evidence="2" id="KW-1185">Reference proteome</keyword>
<protein>
    <submittedName>
        <fullName evidence="1">TIGR03087 family PEP-CTERM/XrtA system glycosyltransferase</fullName>
    </submittedName>
</protein>
<dbReference type="EMBL" id="WTYO01000001">
    <property type="protein sequence ID" value="MXO67650.1"/>
    <property type="molecule type" value="Genomic_DNA"/>
</dbReference>
<dbReference type="PANTHER" id="PTHR12526">
    <property type="entry name" value="GLYCOSYLTRANSFERASE"/>
    <property type="match status" value="1"/>
</dbReference>
<reference evidence="1 2" key="1">
    <citation type="submission" date="2019-12" db="EMBL/GenBank/DDBJ databases">
        <title>Genomic-based taxomic classification of the family Erythrobacteraceae.</title>
        <authorList>
            <person name="Xu L."/>
        </authorList>
    </citation>
    <scope>NUCLEOTIDE SEQUENCE [LARGE SCALE GENOMIC DNA]</scope>
    <source>
        <strain evidence="1 2">H32</strain>
    </source>
</reference>
<dbReference type="Pfam" id="PF13692">
    <property type="entry name" value="Glyco_trans_1_4"/>
    <property type="match status" value="1"/>
</dbReference>
<dbReference type="CDD" id="cd03801">
    <property type="entry name" value="GT4_PimA-like"/>
    <property type="match status" value="1"/>
</dbReference>
<dbReference type="RefSeq" id="WP_160732283.1">
    <property type="nucleotide sequence ID" value="NZ_WTYO01000001.1"/>
</dbReference>
<organism evidence="1 2">
    <name type="scientific">Pelagerythrobacter marinus</name>
    <dbReference type="NCBI Taxonomy" id="538382"/>
    <lineage>
        <taxon>Bacteria</taxon>
        <taxon>Pseudomonadati</taxon>
        <taxon>Pseudomonadota</taxon>
        <taxon>Alphaproteobacteria</taxon>
        <taxon>Sphingomonadales</taxon>
        <taxon>Erythrobacteraceae</taxon>
        <taxon>Pelagerythrobacter</taxon>
    </lineage>
</organism>
<accession>A0ABW9UUZ2</accession>
<gene>
    <name evidence="1" type="ORF">GRI72_02235</name>
</gene>
<proteinExistence type="predicted"/>
<evidence type="ECO:0000313" key="2">
    <source>
        <dbReference type="Proteomes" id="UP000444401"/>
    </source>
</evidence>
<dbReference type="InterPro" id="IPR017521">
    <property type="entry name" value="Sugar_tfrase_PEP-CTERM_Stp1"/>
</dbReference>
<dbReference type="Proteomes" id="UP000444401">
    <property type="component" value="Unassembled WGS sequence"/>
</dbReference>